<organism evidence="3 6">
    <name type="scientific">Elaeis guineensis var. tenera</name>
    <name type="common">Oil palm</name>
    <dbReference type="NCBI Taxonomy" id="51953"/>
    <lineage>
        <taxon>Eukaryota</taxon>
        <taxon>Viridiplantae</taxon>
        <taxon>Streptophyta</taxon>
        <taxon>Embryophyta</taxon>
        <taxon>Tracheophyta</taxon>
        <taxon>Spermatophyta</taxon>
        <taxon>Magnoliopsida</taxon>
        <taxon>Liliopsida</taxon>
        <taxon>Arecaceae</taxon>
        <taxon>Arecoideae</taxon>
        <taxon>Cocoseae</taxon>
        <taxon>Elaeidinae</taxon>
        <taxon>Elaeis</taxon>
    </lineage>
</organism>
<feature type="repeat" description="PPR" evidence="2">
    <location>
        <begin position="105"/>
        <end position="139"/>
    </location>
</feature>
<evidence type="ECO:0000313" key="3">
    <source>
        <dbReference type="Proteomes" id="UP000504607"/>
    </source>
</evidence>
<feature type="repeat" description="PPR" evidence="2">
    <location>
        <begin position="171"/>
        <end position="205"/>
    </location>
</feature>
<name>A0A6J0PHF1_ELAGV</name>
<dbReference type="PANTHER" id="PTHR47942:SF16">
    <property type="entry name" value="PENTATRICOPEPTIDE REPEAT DOMAIN CONTAINING PROTEIN-RELATED"/>
    <property type="match status" value="1"/>
</dbReference>
<gene>
    <name evidence="4 5 6 7" type="primary">LOC105043963</name>
</gene>
<keyword evidence="3" id="KW-1185">Reference proteome</keyword>
<dbReference type="OrthoDB" id="185373at2759"/>
<protein>
    <submittedName>
        <fullName evidence="4 5">Pentatricopeptide repeat-containing protein At1g16830</fullName>
    </submittedName>
</protein>
<feature type="repeat" description="PPR" evidence="2">
    <location>
        <begin position="553"/>
        <end position="587"/>
    </location>
</feature>
<dbReference type="InterPro" id="IPR002885">
    <property type="entry name" value="PPR_rpt"/>
</dbReference>
<dbReference type="SUPFAM" id="SSF81901">
    <property type="entry name" value="HCP-like"/>
    <property type="match status" value="1"/>
</dbReference>
<dbReference type="AlphaFoldDB" id="A0A6J0PHF1"/>
<reference evidence="4 5" key="1">
    <citation type="submission" date="2025-04" db="UniProtKB">
        <authorList>
            <consortium name="RefSeq"/>
        </authorList>
    </citation>
    <scope>IDENTIFICATION</scope>
</reference>
<feature type="repeat" description="PPR" evidence="2">
    <location>
        <begin position="276"/>
        <end position="310"/>
    </location>
</feature>
<dbReference type="InterPro" id="IPR051222">
    <property type="entry name" value="PPR/CCM1_RNA-binding"/>
</dbReference>
<accession>A0A6J0PHF1</accession>
<proteinExistence type="predicted"/>
<evidence type="ECO:0000313" key="6">
    <source>
        <dbReference type="RefSeq" id="XP_019705815.1"/>
    </source>
</evidence>
<evidence type="ECO:0000313" key="5">
    <source>
        <dbReference type="RefSeq" id="XP_019705814.1"/>
    </source>
</evidence>
<dbReference type="RefSeq" id="XP_019705814.1">
    <property type="nucleotide sequence ID" value="XM_019850255.2"/>
</dbReference>
<feature type="repeat" description="PPR" evidence="2">
    <location>
        <begin position="311"/>
        <end position="345"/>
    </location>
</feature>
<dbReference type="RefSeq" id="XP_029120038.1">
    <property type="nucleotide sequence ID" value="XM_029264205.1"/>
</dbReference>
<dbReference type="Pfam" id="PF13041">
    <property type="entry name" value="PPR_2"/>
    <property type="match status" value="6"/>
</dbReference>
<feature type="repeat" description="PPR" evidence="2">
    <location>
        <begin position="483"/>
        <end position="517"/>
    </location>
</feature>
<dbReference type="RefSeq" id="XP_019705813.1">
    <property type="nucleotide sequence ID" value="XM_019850254.1"/>
</dbReference>
<dbReference type="InterPro" id="IPR011990">
    <property type="entry name" value="TPR-like_helical_dom_sf"/>
</dbReference>
<dbReference type="PROSITE" id="PS51375">
    <property type="entry name" value="PPR"/>
    <property type="match status" value="10"/>
</dbReference>
<dbReference type="Pfam" id="PF01535">
    <property type="entry name" value="PPR"/>
    <property type="match status" value="2"/>
</dbReference>
<sequence length="641" mass="72926">MKLRWRRLLHLSSNWTFKTLRNPSNKCLDGSQLHLCPQVVESTVWSCPSDTIALSFFLWCARQPNYFHDPRSFDRMIPIAGRLTERFGSVAAIVEELESIGCSVKAQTFMILLRIYWRGNLYRLALEVFDEMSSRNFVPNTFARNMVLDILFKVGHFGAAMRFLRDIEFPNFLSYNIVVCNLCKSRDWLRVRDVLREMVKKGFHPNTGTYTMVLDCFHKAGRLMESLQLLAFMIVSGNRPNIAIWTILIDSLCRTGKVDLASRLFGKMIESGCSPSVVTYTSLIKGFFEARMYKEVLRMLDSMLSSGCNPDLVLYNVLIDCLSKVQKYDDAIDVFLLLRESKLKPDSYTLSSLLSAICSSGKMSLLPKLVTGLHVSIDLVACNSLLNFFCKVGHPSQAVDFYSDMVERGFAPDKYSYVGLLNGLCRLGKIDYAINFYHAIVENDPHIDAYFHTVILDGLTKRGKYHWAIRLFRKAVKENYCLDVVSYTIALHGLFKGGRFQEACSLFDQMKQFGVIPNACTYNVMLLGLCRARDIDAVKQLLRDMEIAGIEMDYVAYNTIIAFLIKLRRFNSAFLVFSKMCDLGMKPNKTTYSLLSKGLGHVSAEGLDNQYSQLTYNLEDTDFVYSTESDQPNELLVSSGS</sequence>
<evidence type="ECO:0000256" key="2">
    <source>
        <dbReference type="PROSITE-ProRule" id="PRU00708"/>
    </source>
</evidence>
<dbReference type="NCBIfam" id="TIGR00756">
    <property type="entry name" value="PPR"/>
    <property type="match status" value="9"/>
</dbReference>
<evidence type="ECO:0000313" key="4">
    <source>
        <dbReference type="RefSeq" id="XP_019705813.1"/>
    </source>
</evidence>
<dbReference type="GeneID" id="105043963"/>
<feature type="repeat" description="PPR" evidence="2">
    <location>
        <begin position="241"/>
        <end position="275"/>
    </location>
</feature>
<feature type="repeat" description="PPR" evidence="2">
    <location>
        <begin position="518"/>
        <end position="552"/>
    </location>
</feature>
<feature type="repeat" description="PPR" evidence="2">
    <location>
        <begin position="378"/>
        <end position="412"/>
    </location>
</feature>
<dbReference type="PANTHER" id="PTHR47942">
    <property type="entry name" value="TETRATRICOPEPTIDE REPEAT (TPR)-LIKE SUPERFAMILY PROTEIN-RELATED"/>
    <property type="match status" value="1"/>
</dbReference>
<dbReference type="Proteomes" id="UP000504607">
    <property type="component" value="Chromosome 4"/>
</dbReference>
<evidence type="ECO:0000256" key="1">
    <source>
        <dbReference type="ARBA" id="ARBA00022737"/>
    </source>
</evidence>
<dbReference type="KEGG" id="egu:105043963"/>
<evidence type="ECO:0000313" key="7">
    <source>
        <dbReference type="RefSeq" id="XP_029120038.1"/>
    </source>
</evidence>
<dbReference type="RefSeq" id="XP_019705815.1">
    <property type="nucleotide sequence ID" value="XM_019850256.2"/>
</dbReference>
<keyword evidence="1" id="KW-0677">Repeat</keyword>
<feature type="repeat" description="PPR" evidence="2">
    <location>
        <begin position="206"/>
        <end position="240"/>
    </location>
</feature>
<dbReference type="Gene3D" id="1.25.40.10">
    <property type="entry name" value="Tetratricopeptide repeat domain"/>
    <property type="match status" value="6"/>
</dbReference>